<accession>A0ABW4FAG4</accession>
<feature type="domain" description="Extradiol ring-cleavage dioxygenase class III enzyme subunit B" evidence="1">
    <location>
        <begin position="22"/>
        <end position="247"/>
    </location>
</feature>
<evidence type="ECO:0000313" key="3">
    <source>
        <dbReference type="Proteomes" id="UP001597114"/>
    </source>
</evidence>
<name>A0ABW4FAG4_9PSEU</name>
<sequence length="277" mass="30263">MAEELVAAAIVPGMPHLLATTDAAPSWARLAAAVRTTGDRIRAAGAEVVVMVSTQWFTVLGHQVQLDPHLVGEHCDENWYRYPFGRQRYDLRVDTELSSAWADEIDRAGLQSRRTHYDGFPIDTGTMTAMNLLDPEHRLRLALVSCNLYAGPEAMATVGAAATAAARRHGRRVAVVAVTGLSSALIQRWISPADDLVADPGHEEWDRRMLDLVVAGKQTEALAQREEYATRAQADSQFRAYPFLTGAGLERLGTGELLAYGPIWGTGAAVVNWTQEE</sequence>
<organism evidence="2 3">
    <name type="scientific">Pseudonocardia yunnanensis</name>
    <dbReference type="NCBI Taxonomy" id="58107"/>
    <lineage>
        <taxon>Bacteria</taxon>
        <taxon>Bacillati</taxon>
        <taxon>Actinomycetota</taxon>
        <taxon>Actinomycetes</taxon>
        <taxon>Pseudonocardiales</taxon>
        <taxon>Pseudonocardiaceae</taxon>
        <taxon>Pseudonocardia</taxon>
    </lineage>
</organism>
<dbReference type="InterPro" id="IPR004183">
    <property type="entry name" value="Xdiol_dOase_suB"/>
</dbReference>
<dbReference type="EMBL" id="JBHUCO010000094">
    <property type="protein sequence ID" value="MFD1524618.1"/>
    <property type="molecule type" value="Genomic_DNA"/>
</dbReference>
<reference evidence="3" key="1">
    <citation type="journal article" date="2019" name="Int. J. Syst. Evol. Microbiol.">
        <title>The Global Catalogue of Microorganisms (GCM) 10K type strain sequencing project: providing services to taxonomists for standard genome sequencing and annotation.</title>
        <authorList>
            <consortium name="The Broad Institute Genomics Platform"/>
            <consortium name="The Broad Institute Genome Sequencing Center for Infectious Disease"/>
            <person name="Wu L."/>
            <person name="Ma J."/>
        </authorList>
    </citation>
    <scope>NUCLEOTIDE SEQUENCE [LARGE SCALE GENOMIC DNA]</scope>
    <source>
        <strain evidence="3">CCM 7043</strain>
    </source>
</reference>
<evidence type="ECO:0000313" key="2">
    <source>
        <dbReference type="EMBL" id="MFD1524618.1"/>
    </source>
</evidence>
<evidence type="ECO:0000259" key="1">
    <source>
        <dbReference type="Pfam" id="PF02900"/>
    </source>
</evidence>
<comment type="caution">
    <text evidence="2">The sequence shown here is derived from an EMBL/GenBank/DDBJ whole genome shotgun (WGS) entry which is preliminary data.</text>
</comment>
<dbReference type="RefSeq" id="WP_344723411.1">
    <property type="nucleotide sequence ID" value="NZ_BAAAUS010000020.1"/>
</dbReference>
<dbReference type="Proteomes" id="UP001597114">
    <property type="component" value="Unassembled WGS sequence"/>
</dbReference>
<dbReference type="Pfam" id="PF02900">
    <property type="entry name" value="LigB"/>
    <property type="match status" value="1"/>
</dbReference>
<gene>
    <name evidence="2" type="ORF">ACFSJD_44550</name>
</gene>
<dbReference type="SUPFAM" id="SSF53213">
    <property type="entry name" value="LigB-like"/>
    <property type="match status" value="1"/>
</dbReference>
<keyword evidence="3" id="KW-1185">Reference proteome</keyword>
<dbReference type="Gene3D" id="3.40.830.10">
    <property type="entry name" value="LigB-like"/>
    <property type="match status" value="1"/>
</dbReference>
<protein>
    <recommendedName>
        <fullName evidence="1">Extradiol ring-cleavage dioxygenase class III enzyme subunit B domain-containing protein</fullName>
    </recommendedName>
</protein>
<proteinExistence type="predicted"/>